<reference evidence="6 7" key="1">
    <citation type="submission" date="2016-10" db="EMBL/GenBank/DDBJ databases">
        <authorList>
            <person name="Varghese N."/>
            <person name="Submissions S."/>
        </authorList>
    </citation>
    <scope>NUCLEOTIDE SEQUENCE [LARGE SCALE GENOMIC DNA]</scope>
    <source>
        <strain evidence="6 7">ATCC 19403</strain>
    </source>
</reference>
<dbReference type="Proteomes" id="UP000198970">
    <property type="component" value="Chromosome I"/>
</dbReference>
<feature type="domain" description="ParB-like N-terminal" evidence="5">
    <location>
        <begin position="55"/>
        <end position="144"/>
    </location>
</feature>
<dbReference type="NCBIfam" id="TIGR00180">
    <property type="entry name" value="parB_part"/>
    <property type="match status" value="1"/>
</dbReference>
<feature type="region of interest" description="Disordered" evidence="4">
    <location>
        <begin position="15"/>
        <end position="52"/>
    </location>
</feature>
<dbReference type="InterPro" id="IPR036086">
    <property type="entry name" value="ParB/Sulfiredoxin_sf"/>
</dbReference>
<dbReference type="RefSeq" id="WP_100043301.1">
    <property type="nucleotide sequence ID" value="NZ_LT630003.1"/>
</dbReference>
<dbReference type="CDD" id="cd16393">
    <property type="entry name" value="SPO0J_N"/>
    <property type="match status" value="1"/>
</dbReference>
<keyword evidence="2" id="KW-0159">Chromosome partition</keyword>
<evidence type="ECO:0000313" key="7">
    <source>
        <dbReference type="Proteomes" id="UP000198970"/>
    </source>
</evidence>
<dbReference type="SMART" id="SM00470">
    <property type="entry name" value="ParB"/>
    <property type="match status" value="1"/>
</dbReference>
<dbReference type="InterPro" id="IPR003115">
    <property type="entry name" value="ParB_N"/>
</dbReference>
<organism evidence="6 7">
    <name type="scientific">Lacrimispora sphenoides JCM 1415</name>
    <dbReference type="NCBI Taxonomy" id="1297793"/>
    <lineage>
        <taxon>Bacteria</taxon>
        <taxon>Bacillati</taxon>
        <taxon>Bacillota</taxon>
        <taxon>Clostridia</taxon>
        <taxon>Lachnospirales</taxon>
        <taxon>Lachnospiraceae</taxon>
        <taxon>Lacrimispora</taxon>
    </lineage>
</organism>
<keyword evidence="7" id="KW-1185">Reference proteome</keyword>
<gene>
    <name evidence="6" type="ORF">SAMN02745906_3996</name>
</gene>
<dbReference type="InterPro" id="IPR004437">
    <property type="entry name" value="ParB/RepB/Spo0J"/>
</dbReference>
<protein>
    <submittedName>
        <fullName evidence="6">Chromosome partitioning protein, ParB family</fullName>
    </submittedName>
</protein>
<evidence type="ECO:0000313" key="6">
    <source>
        <dbReference type="EMBL" id="SEU01766.1"/>
    </source>
</evidence>
<proteinExistence type="inferred from homology"/>
<dbReference type="Gene3D" id="3.90.1530.30">
    <property type="match status" value="1"/>
</dbReference>
<evidence type="ECO:0000256" key="3">
    <source>
        <dbReference type="ARBA" id="ARBA00023125"/>
    </source>
</evidence>
<evidence type="ECO:0000256" key="4">
    <source>
        <dbReference type="SAM" id="MobiDB-lite"/>
    </source>
</evidence>
<dbReference type="SUPFAM" id="SSF110849">
    <property type="entry name" value="ParB/Sulfiredoxin"/>
    <property type="match status" value="1"/>
</dbReference>
<dbReference type="Pfam" id="PF17762">
    <property type="entry name" value="HTH_ParB"/>
    <property type="match status" value="1"/>
</dbReference>
<evidence type="ECO:0000259" key="5">
    <source>
        <dbReference type="SMART" id="SM00470"/>
    </source>
</evidence>
<dbReference type="Pfam" id="PF23552">
    <property type="entry name" value="ParB_C"/>
    <property type="match status" value="1"/>
</dbReference>
<dbReference type="InterPro" id="IPR041468">
    <property type="entry name" value="HTH_ParB/Spo0J"/>
</dbReference>
<feature type="compositionally biased region" description="Basic and acidic residues" evidence="4">
    <location>
        <begin position="26"/>
        <end position="52"/>
    </location>
</feature>
<dbReference type="PANTHER" id="PTHR33375:SF1">
    <property type="entry name" value="CHROMOSOME-PARTITIONING PROTEIN PARB-RELATED"/>
    <property type="match status" value="1"/>
</dbReference>
<sequence>MAKRTGLGKGLGAIFGDEVMESAAEEQEKKNHPKPEQTNAKAEKKEEEPEVGKEMFLKLSSIEPNHNQPRMEFREESLMELAESMKEYGVLQPLLVQKKGDFYEIIAGERRWRAAKLAGLKEVPVVIREYTKQQSMEIALIENVQREDLNPIEEAKAYQKLMQEFGLKQEEIAARVAKNRVTIANSMRLLKLEKKVQDMLIQNQITGGHARALLAVDDPELQFQIAGRIVAENLSVREVEKLVKTLSKKKEPKEKKEEDESIFLIFRELEDRMKTAMGTKVSINRKDSNKGRVEIEYYSEAELERIVELIESIR</sequence>
<name>A0ABY1CGQ3_9FIRM</name>
<dbReference type="Pfam" id="PF02195">
    <property type="entry name" value="ParB_N"/>
    <property type="match status" value="1"/>
</dbReference>
<dbReference type="InterPro" id="IPR050336">
    <property type="entry name" value="Chromosome_partition/occlusion"/>
</dbReference>
<evidence type="ECO:0000256" key="2">
    <source>
        <dbReference type="ARBA" id="ARBA00022829"/>
    </source>
</evidence>
<evidence type="ECO:0000256" key="1">
    <source>
        <dbReference type="ARBA" id="ARBA00006295"/>
    </source>
</evidence>
<dbReference type="PANTHER" id="PTHR33375">
    <property type="entry name" value="CHROMOSOME-PARTITIONING PROTEIN PARB-RELATED"/>
    <property type="match status" value="1"/>
</dbReference>
<dbReference type="SUPFAM" id="SSF109709">
    <property type="entry name" value="KorB DNA-binding domain-like"/>
    <property type="match status" value="1"/>
</dbReference>
<dbReference type="InterPro" id="IPR057240">
    <property type="entry name" value="ParB_dimer_C"/>
</dbReference>
<dbReference type="Gene3D" id="1.10.10.2830">
    <property type="match status" value="1"/>
</dbReference>
<accession>A0ABY1CGQ3</accession>
<keyword evidence="3" id="KW-0238">DNA-binding</keyword>
<comment type="similarity">
    <text evidence="1">Belongs to the ParB family.</text>
</comment>
<dbReference type="EMBL" id="LT630003">
    <property type="protein sequence ID" value="SEU01766.1"/>
    <property type="molecule type" value="Genomic_DNA"/>
</dbReference>